<evidence type="ECO:0000313" key="14">
    <source>
        <dbReference type="EMBL" id="QQL08539.1"/>
    </source>
</evidence>
<dbReference type="EMBL" id="MW353130">
    <property type="protein sequence ID" value="QQL08839.1"/>
    <property type="molecule type" value="Genomic_DNA"/>
</dbReference>
<reference evidence="13" key="3">
    <citation type="journal article" date="2018" name="Aust. Vet. J.">
        <title>Genome sequence of an Australian strain of canid alphaherpesvirus 1.</title>
        <authorList>
            <person name="Sarker S."/>
            <person name="Das S."/>
            <person name="Helbig K."/>
            <person name="Peters A."/>
            <person name="Raidal S.R."/>
        </authorList>
    </citation>
    <scope>NUCLEOTIDE SEQUENCE</scope>
    <source>
        <strain evidence="13">15-4016-NSW</strain>
    </source>
</reference>
<evidence type="ECO:0000313" key="19">
    <source>
        <dbReference type="EMBL" id="QQL09515.1"/>
    </source>
</evidence>
<dbReference type="InterPro" id="IPR007626">
    <property type="entry name" value="Herpesvirus_viron_egress-type"/>
</dbReference>
<keyword evidence="4" id="KW-1043">Host membrane</keyword>
<evidence type="ECO:0000313" key="18">
    <source>
        <dbReference type="EMBL" id="QQL09440.1"/>
    </source>
</evidence>
<evidence type="ECO:0000313" key="15">
    <source>
        <dbReference type="EMBL" id="QQL08839.1"/>
    </source>
</evidence>
<dbReference type="EMBL" id="MW353126">
    <property type="protein sequence ID" value="QQL08539.1"/>
    <property type="molecule type" value="Genomic_DNA"/>
</dbReference>
<evidence type="ECO:0000256" key="1">
    <source>
        <dbReference type="ARBA" id="ARBA00022553"/>
    </source>
</evidence>
<organism evidence="12 20">
    <name type="scientific">Canid alphaherpesvirus 1</name>
    <dbReference type="NCBI Taxonomy" id="170325"/>
    <lineage>
        <taxon>Viruses</taxon>
        <taxon>Duplodnaviria</taxon>
        <taxon>Heunggongvirae</taxon>
        <taxon>Peploviricota</taxon>
        <taxon>Herviviricetes</taxon>
        <taxon>Herpesvirales</taxon>
        <taxon>Orthoherpesviridae</taxon>
        <taxon>Alphaherpesvirinae</taxon>
        <taxon>Varicellovirus</taxon>
        <taxon>Varicellovirus canidalpha1</taxon>
    </lineage>
</organism>
<comment type="subcellular location">
    <subcellularLocation>
        <location evidence="8">Host nucleus inner membrane</location>
        <topology evidence="8">Single-pass membrane protein</topology>
    </subcellularLocation>
</comment>
<dbReference type="RefSeq" id="YP_009252250.1">
    <property type="nucleotide sequence ID" value="NC_030117.1"/>
</dbReference>
<keyword evidence="5" id="KW-0426">Late protein</keyword>
<dbReference type="EMBL" id="KT819632">
    <property type="protein sequence ID" value="ALL25980.1"/>
    <property type="molecule type" value="Genomic_DNA"/>
</dbReference>
<name>A0A172DSY0_9ALPH</name>
<evidence type="ECO:0000313" key="10">
    <source>
        <dbReference type="EMBL" id="ALL25900.1"/>
    </source>
</evidence>
<keyword evidence="20" id="KW-1185">Reference proteome</keyword>
<reference evidence="14" key="4">
    <citation type="journal article" date="2020" name="Viruses">
        <title>Phylogenomic Analysis of Global Isolates of Canid Alphaherpesvirus 1.</title>
        <authorList>
            <person name="Lewin A.C."/>
            <person name="Coghill L.M."/>
            <person name="Mironovich M."/>
            <person name="Liu C.C."/>
            <person name="Carter R.T."/>
            <person name="Ledbetter E.C."/>
        </authorList>
    </citation>
    <scope>NUCLEOTIDE SEQUENCE</scope>
    <source>
        <strain evidence="17">ELAL-12</strain>
        <strain evidence="18">ELAL-13</strain>
        <strain evidence="19">ELAL-15</strain>
        <strain evidence="14">ELAL-2</strain>
        <strain evidence="15">ELAL-6</strain>
        <strain evidence="16">ELAL-8</strain>
    </source>
</reference>
<evidence type="ECO:0000256" key="6">
    <source>
        <dbReference type="ARBA" id="ARBA00022989"/>
    </source>
</evidence>
<dbReference type="Pfam" id="PF04541">
    <property type="entry name" value="Herpes_U34"/>
    <property type="match status" value="1"/>
</dbReference>
<evidence type="ECO:0000313" key="20">
    <source>
        <dbReference type="Proteomes" id="UP000138111"/>
    </source>
</evidence>
<evidence type="ECO:0000313" key="16">
    <source>
        <dbReference type="EMBL" id="QQL08990.1"/>
    </source>
</evidence>
<dbReference type="GO" id="GO:0044201">
    <property type="term" value="C:host cell nuclear inner membrane"/>
    <property type="evidence" value="ECO:0007669"/>
    <property type="project" value="UniProtKB-SubCell"/>
</dbReference>
<dbReference type="EMBL" id="MW353132">
    <property type="protein sequence ID" value="QQL08990.1"/>
    <property type="molecule type" value="Genomic_DNA"/>
</dbReference>
<protein>
    <submittedName>
        <fullName evidence="12">Nuclear egress membrane protein</fullName>
    </submittedName>
</protein>
<feature type="transmembrane region" description="Helical" evidence="9">
    <location>
        <begin position="241"/>
        <end position="263"/>
    </location>
</feature>
<evidence type="ECO:0000256" key="5">
    <source>
        <dbReference type="ARBA" id="ARBA00022921"/>
    </source>
</evidence>
<dbReference type="EMBL" id="KT819633">
    <property type="protein sequence ID" value="ALL26056.1"/>
    <property type="molecule type" value="Genomic_DNA"/>
</dbReference>
<evidence type="ECO:0000313" key="13">
    <source>
        <dbReference type="EMBL" id="ARE29828.1"/>
    </source>
</evidence>
<dbReference type="GeneID" id="27815338"/>
<proteinExistence type="inferred from homology"/>
<keyword evidence="3 9" id="KW-0812">Transmembrane</keyword>
<evidence type="ECO:0000313" key="17">
    <source>
        <dbReference type="EMBL" id="QQL09290.1"/>
    </source>
</evidence>
<dbReference type="EMBL" id="MW353136">
    <property type="protein sequence ID" value="QQL09290.1"/>
    <property type="molecule type" value="Genomic_DNA"/>
</dbReference>
<evidence type="ECO:0000313" key="11">
    <source>
        <dbReference type="EMBL" id="ALL25980.1"/>
    </source>
</evidence>
<dbReference type="OrthoDB" id="14677at10239"/>
<dbReference type="KEGG" id="vg:27815338"/>
<evidence type="ECO:0000256" key="4">
    <source>
        <dbReference type="ARBA" id="ARBA00022870"/>
    </source>
</evidence>
<evidence type="ECO:0000256" key="3">
    <source>
        <dbReference type="ARBA" id="ARBA00022692"/>
    </source>
</evidence>
<dbReference type="EMBL" id="MW353138">
    <property type="protein sequence ID" value="QQL09440.1"/>
    <property type="molecule type" value="Genomic_DNA"/>
</dbReference>
<dbReference type="EMBL" id="KY057364">
    <property type="protein sequence ID" value="ARE29828.1"/>
    <property type="molecule type" value="Genomic_DNA"/>
</dbReference>
<gene>
    <name evidence="12" type="primary">UL34</name>
    <name evidence="14" type="ORF">A8B60_gp23</name>
</gene>
<sequence>MVYNNLKHEGGYNLLQRIKLVVSSNIQHGDIDISLSNPKHLPTRCIFQFNGQDRSDVVFPIEYILRLMSNWAETICDPYIKIQNTGVSVLFQGFFFKPYSSPIADISTENNNVILQSTESTGVTLSSLEHVKREGGMDTRPLRAMMQVNCFVRMPKVQLSFRFMGPEDLSRTQHLFDRISNLSVIRKHQTNIHQKRSLLNSSKKEEYKDSISSRRSQLLTASNIFSKLINTDIPQKPTYNLRFLVCFIFVFFLFSIAVFLIYYK</sequence>
<keyword evidence="6 9" id="KW-1133">Transmembrane helix</keyword>
<reference evidence="12" key="1">
    <citation type="submission" date="2015-09" db="EMBL/GenBank/DDBJ databases">
        <authorList>
            <person name="Jackson K.R."/>
            <person name="Lunt B.L."/>
            <person name="Fisher J.N.B."/>
            <person name="Gardner A.V."/>
            <person name="Bailey M.E."/>
            <person name="Deus L.M."/>
            <person name="Earl A.S."/>
            <person name="Gibby P.D."/>
            <person name="Hartmann K.A."/>
            <person name="Liu J.E."/>
            <person name="Manci A.M."/>
            <person name="Nielsen D.A."/>
            <person name="Solomon M.B."/>
            <person name="Breakwell D.P."/>
            <person name="Burnett S.H."/>
            <person name="Grose J.H."/>
        </authorList>
    </citation>
    <scope>NUCLEOTIDE SEQUENCE</scope>
    <source>
        <strain evidence="12">0194</strain>
        <strain evidence="10">V1154</strain>
        <strain evidence="11">V777</strain>
    </source>
</reference>
<evidence type="ECO:0000256" key="7">
    <source>
        <dbReference type="ARBA" id="ARBA00023136"/>
    </source>
</evidence>
<dbReference type="HAMAP" id="MF_04024">
    <property type="entry name" value="HSV_NEC2"/>
    <property type="match status" value="1"/>
</dbReference>
<dbReference type="Proteomes" id="UP000138111">
    <property type="component" value="Segment"/>
</dbReference>
<dbReference type="Proteomes" id="UP000130192">
    <property type="component" value="Genome"/>
</dbReference>
<keyword evidence="2" id="KW-1048">Host nucleus</keyword>
<evidence type="ECO:0000313" key="12">
    <source>
        <dbReference type="EMBL" id="ALL26056.1"/>
    </source>
</evidence>
<dbReference type="EMBL" id="KT819631">
    <property type="protein sequence ID" value="ALL25900.1"/>
    <property type="molecule type" value="Genomic_DNA"/>
</dbReference>
<accession>A0A172DSY0</accession>
<evidence type="ECO:0000256" key="2">
    <source>
        <dbReference type="ARBA" id="ARBA00022562"/>
    </source>
</evidence>
<dbReference type="EMBL" id="MW353139">
    <property type="protein sequence ID" value="QQL09515.1"/>
    <property type="molecule type" value="Genomic_DNA"/>
</dbReference>
<keyword evidence="1" id="KW-0597">Phosphoprotein</keyword>
<reference evidence="12 20" key="2">
    <citation type="journal article" date="2016" name="PLoS ONE">
        <title>Genome Sequence of Canine Herpesvirus.</title>
        <authorList>
            <person name="Papageorgiou K.V."/>
            <person name="Suarez N.M."/>
            <person name="Wilkie G.S."/>
            <person name="McDonald M."/>
            <person name="Graham E.M."/>
            <person name="Davison A.J."/>
        </authorList>
    </citation>
    <scope>NUCLEOTIDE SEQUENCE [LARGE SCALE GENOMIC DNA]</scope>
    <source>
        <strain evidence="12">0194</strain>
        <strain evidence="10">V1154</strain>
        <strain evidence="11">V777</strain>
    </source>
</reference>
<keyword evidence="7 9" id="KW-0472">Membrane</keyword>
<evidence type="ECO:0000256" key="9">
    <source>
        <dbReference type="SAM" id="Phobius"/>
    </source>
</evidence>
<evidence type="ECO:0000256" key="8">
    <source>
        <dbReference type="ARBA" id="ARBA00043948"/>
    </source>
</evidence>